<sequence length="375" mass="39658">MTSWSGKVSPAVFETLIAPHLGATRPEVVVGPRSGHDCAIVKVGAGRVMAVTTDPLSWIPCLGLERSARLACHLLASDLWTSGLAPNYAAIEFNLPAELDDEAFGRYWRAMSDEWKRLQVAVVTGHTGRYGAGGETTLIGGATLIGVGDEGRYLTPAMAKSGDRVIVTKGCAIEATAIAAHLVPERMRERFAEASRVHADALPARVEASPAQVEASLARAAAFVDQVSVVADCQALLRVGVRERGISALHDATEGGVLGGLIELAHACGNDLRVDQSRIPVALEARVACEALGGLDPYWTLSEGALIACVTPLRLTEALAELRSAGIVAAEIGEVIAGTGRVWLTTLDGRIEPLDTPRPDPYWAAYAKFAARTER</sequence>
<protein>
    <submittedName>
        <fullName evidence="4">AIR synthase</fullName>
    </submittedName>
</protein>
<dbReference type="SUPFAM" id="SSF55326">
    <property type="entry name" value="PurM N-terminal domain-like"/>
    <property type="match status" value="1"/>
</dbReference>
<dbReference type="SUPFAM" id="SSF56042">
    <property type="entry name" value="PurM C-terminal domain-like"/>
    <property type="match status" value="1"/>
</dbReference>
<reference evidence="4 5" key="1">
    <citation type="submission" date="2020-04" db="EMBL/GenBank/DDBJ databases">
        <title>Metagenomic profiling of ammonia- and methane-oxidizing microorganisms in a Dutch drinking water treatment plant.</title>
        <authorList>
            <person name="Poghosyan L."/>
            <person name="Leucker S."/>
        </authorList>
    </citation>
    <scope>NUCLEOTIDE SEQUENCE [LARGE SCALE GENOMIC DNA]</scope>
    <source>
        <strain evidence="4">S-RSF-IL-03</strain>
    </source>
</reference>
<comment type="similarity">
    <text evidence="1">Belongs to the HypE family.</text>
</comment>
<evidence type="ECO:0000259" key="3">
    <source>
        <dbReference type="Pfam" id="PF02769"/>
    </source>
</evidence>
<dbReference type="Gene3D" id="3.90.650.10">
    <property type="entry name" value="PurM-like C-terminal domain"/>
    <property type="match status" value="1"/>
</dbReference>
<dbReference type="Gene3D" id="3.30.1330.10">
    <property type="entry name" value="PurM-like, N-terminal domain"/>
    <property type="match status" value="1"/>
</dbReference>
<evidence type="ECO:0000256" key="1">
    <source>
        <dbReference type="ARBA" id="ARBA00006243"/>
    </source>
</evidence>
<feature type="domain" description="PurM-like C-terminal" evidence="3">
    <location>
        <begin position="232"/>
        <end position="339"/>
    </location>
</feature>
<dbReference type="Pfam" id="PF00586">
    <property type="entry name" value="AIRS"/>
    <property type="match status" value="1"/>
</dbReference>
<evidence type="ECO:0000259" key="2">
    <source>
        <dbReference type="Pfam" id="PF00586"/>
    </source>
</evidence>
<gene>
    <name evidence="4" type="ORF">HOP12_14490</name>
</gene>
<dbReference type="EMBL" id="JABFRW010000190">
    <property type="protein sequence ID" value="NOT35349.1"/>
    <property type="molecule type" value="Genomic_DNA"/>
</dbReference>
<dbReference type="GO" id="GO:0051604">
    <property type="term" value="P:protein maturation"/>
    <property type="evidence" value="ECO:0007669"/>
    <property type="project" value="TreeGrafter"/>
</dbReference>
<comment type="caution">
    <text evidence="4">The sequence shown here is derived from an EMBL/GenBank/DDBJ whole genome shotgun (WGS) entry which is preliminary data.</text>
</comment>
<dbReference type="AlphaFoldDB" id="A0A849T233"/>
<evidence type="ECO:0000313" key="5">
    <source>
        <dbReference type="Proteomes" id="UP000580839"/>
    </source>
</evidence>
<dbReference type="InterPro" id="IPR016188">
    <property type="entry name" value="PurM-like_N"/>
</dbReference>
<organism evidence="4 5">
    <name type="scientific">Eiseniibacteriota bacterium</name>
    <dbReference type="NCBI Taxonomy" id="2212470"/>
    <lineage>
        <taxon>Bacteria</taxon>
        <taxon>Candidatus Eiseniibacteriota</taxon>
    </lineage>
</organism>
<name>A0A849T233_UNCEI</name>
<dbReference type="InterPro" id="IPR010918">
    <property type="entry name" value="PurM-like_C_dom"/>
</dbReference>
<proteinExistence type="inferred from homology"/>
<feature type="domain" description="PurM-like N-terminal" evidence="2">
    <location>
        <begin position="35"/>
        <end position="141"/>
    </location>
</feature>
<dbReference type="InterPro" id="IPR036676">
    <property type="entry name" value="PurM-like_C_sf"/>
</dbReference>
<dbReference type="Pfam" id="PF02769">
    <property type="entry name" value="AIRS_C"/>
    <property type="match status" value="1"/>
</dbReference>
<evidence type="ECO:0000313" key="4">
    <source>
        <dbReference type="EMBL" id="NOT35349.1"/>
    </source>
</evidence>
<dbReference type="PANTHER" id="PTHR30303:SF4">
    <property type="entry name" value="HYDROGENASE EXPRESSION_FORMATION PROTEIN HYPE"/>
    <property type="match status" value="1"/>
</dbReference>
<dbReference type="PIRSF" id="PIRSF005644">
    <property type="entry name" value="Hdrgns_mtr_HypE"/>
    <property type="match status" value="1"/>
</dbReference>
<dbReference type="InterPro" id="IPR011854">
    <property type="entry name" value="HypE"/>
</dbReference>
<dbReference type="Proteomes" id="UP000580839">
    <property type="component" value="Unassembled WGS sequence"/>
</dbReference>
<accession>A0A849T233</accession>
<dbReference type="PANTHER" id="PTHR30303">
    <property type="entry name" value="HYDROGENASE ISOENZYMES FORMATION PROTEIN HYPE"/>
    <property type="match status" value="1"/>
</dbReference>
<dbReference type="InterPro" id="IPR036921">
    <property type="entry name" value="PurM-like_N_sf"/>
</dbReference>